<gene>
    <name evidence="1" type="ORF">CERSUDRAFT_60983</name>
</gene>
<organism evidence="1 2">
    <name type="scientific">Ceriporiopsis subvermispora (strain B)</name>
    <name type="common">White-rot fungus</name>
    <name type="synonym">Gelatoporia subvermispora</name>
    <dbReference type="NCBI Taxonomy" id="914234"/>
    <lineage>
        <taxon>Eukaryota</taxon>
        <taxon>Fungi</taxon>
        <taxon>Dikarya</taxon>
        <taxon>Basidiomycota</taxon>
        <taxon>Agaricomycotina</taxon>
        <taxon>Agaricomycetes</taxon>
        <taxon>Polyporales</taxon>
        <taxon>Gelatoporiaceae</taxon>
        <taxon>Gelatoporia</taxon>
    </lineage>
</organism>
<feature type="non-terminal residue" evidence="1">
    <location>
        <position position="1"/>
    </location>
</feature>
<dbReference type="OrthoDB" id="782927at2759"/>
<dbReference type="AlphaFoldDB" id="M2QVV7"/>
<dbReference type="Gene3D" id="3.40.50.720">
    <property type="entry name" value="NAD(P)-binding Rossmann-like Domain"/>
    <property type="match status" value="1"/>
</dbReference>
<keyword evidence="2" id="KW-1185">Reference proteome</keyword>
<protein>
    <submittedName>
        <fullName evidence="1">Uncharacterized protein</fullName>
    </submittedName>
</protein>
<evidence type="ECO:0000313" key="1">
    <source>
        <dbReference type="EMBL" id="EMD30651.1"/>
    </source>
</evidence>
<accession>M2QVV7</accession>
<dbReference type="Proteomes" id="UP000016930">
    <property type="component" value="Unassembled WGS sequence"/>
</dbReference>
<name>M2QVV7_CERS8</name>
<evidence type="ECO:0000313" key="2">
    <source>
        <dbReference type="Proteomes" id="UP000016930"/>
    </source>
</evidence>
<dbReference type="EMBL" id="KB445917">
    <property type="protein sequence ID" value="EMD30651.1"/>
    <property type="molecule type" value="Genomic_DNA"/>
</dbReference>
<dbReference type="HOGENOM" id="CLU_3001933_0_0_1"/>
<proteinExistence type="predicted"/>
<sequence>DTYDLQCNVVSNAPSTVNCFVSLVKVIHDKFGILEGGQGLTRYLCRQQQQHPFGWCH</sequence>
<reference evidence="1 2" key="1">
    <citation type="journal article" date="2012" name="Proc. Natl. Acad. Sci. U.S.A.">
        <title>Comparative genomics of Ceriporiopsis subvermispora and Phanerochaete chrysosporium provide insight into selective ligninolysis.</title>
        <authorList>
            <person name="Fernandez-Fueyo E."/>
            <person name="Ruiz-Duenas F.J."/>
            <person name="Ferreira P."/>
            <person name="Floudas D."/>
            <person name="Hibbett D.S."/>
            <person name="Canessa P."/>
            <person name="Larrondo L.F."/>
            <person name="James T.Y."/>
            <person name="Seelenfreund D."/>
            <person name="Lobos S."/>
            <person name="Polanco R."/>
            <person name="Tello M."/>
            <person name="Honda Y."/>
            <person name="Watanabe T."/>
            <person name="Watanabe T."/>
            <person name="Ryu J.S."/>
            <person name="Kubicek C.P."/>
            <person name="Schmoll M."/>
            <person name="Gaskell J."/>
            <person name="Hammel K.E."/>
            <person name="St John F.J."/>
            <person name="Vanden Wymelenberg A."/>
            <person name="Sabat G."/>
            <person name="Splinter BonDurant S."/>
            <person name="Syed K."/>
            <person name="Yadav J.S."/>
            <person name="Doddapaneni H."/>
            <person name="Subramanian V."/>
            <person name="Lavin J.L."/>
            <person name="Oguiza J.A."/>
            <person name="Perez G."/>
            <person name="Pisabarro A.G."/>
            <person name="Ramirez L."/>
            <person name="Santoyo F."/>
            <person name="Master E."/>
            <person name="Coutinho P.M."/>
            <person name="Henrissat B."/>
            <person name="Lombard V."/>
            <person name="Magnuson J.K."/>
            <person name="Kuees U."/>
            <person name="Hori C."/>
            <person name="Igarashi K."/>
            <person name="Samejima M."/>
            <person name="Held B.W."/>
            <person name="Barry K.W."/>
            <person name="LaButti K.M."/>
            <person name="Lapidus A."/>
            <person name="Lindquist E.A."/>
            <person name="Lucas S.M."/>
            <person name="Riley R."/>
            <person name="Salamov A.A."/>
            <person name="Hoffmeister D."/>
            <person name="Schwenk D."/>
            <person name="Hadar Y."/>
            <person name="Yarden O."/>
            <person name="de Vries R.P."/>
            <person name="Wiebenga A."/>
            <person name="Stenlid J."/>
            <person name="Eastwood D."/>
            <person name="Grigoriev I.V."/>
            <person name="Berka R.M."/>
            <person name="Blanchette R.A."/>
            <person name="Kersten P."/>
            <person name="Martinez A.T."/>
            <person name="Vicuna R."/>
            <person name="Cullen D."/>
        </authorList>
    </citation>
    <scope>NUCLEOTIDE SEQUENCE [LARGE SCALE GENOMIC DNA]</scope>
    <source>
        <strain evidence="1 2">B</strain>
    </source>
</reference>
<dbReference type="Gene3D" id="3.30.360.10">
    <property type="entry name" value="Dihydrodipicolinate Reductase, domain 2"/>
    <property type="match status" value="1"/>
</dbReference>